<accession>A0A2H3DH30</accession>
<dbReference type="AlphaFoldDB" id="A0A2H3DH30"/>
<evidence type="ECO:0000313" key="2">
    <source>
        <dbReference type="Proteomes" id="UP000217790"/>
    </source>
</evidence>
<dbReference type="EMBL" id="KZ293654">
    <property type="protein sequence ID" value="PBK94541.1"/>
    <property type="molecule type" value="Genomic_DNA"/>
</dbReference>
<dbReference type="InParanoid" id="A0A2H3DH30"/>
<dbReference type="Proteomes" id="UP000217790">
    <property type="component" value="Unassembled WGS sequence"/>
</dbReference>
<proteinExistence type="predicted"/>
<name>A0A2H3DH30_ARMGA</name>
<sequence>MRIDDGYVFLKEQSSRTRECRRTRTACISPITRKSVEDMSRINGPRSSNRASLVFLVIVKHPDDCGLFRVVDEDRKFYRNPSSAVVLLLLLSVLRPLPFASAGKMGQAKIS</sequence>
<reference evidence="2" key="1">
    <citation type="journal article" date="2017" name="Nat. Ecol. Evol.">
        <title>Genome expansion and lineage-specific genetic innovations in the forest pathogenic fungi Armillaria.</title>
        <authorList>
            <person name="Sipos G."/>
            <person name="Prasanna A.N."/>
            <person name="Walter M.C."/>
            <person name="O'Connor E."/>
            <person name="Balint B."/>
            <person name="Krizsan K."/>
            <person name="Kiss B."/>
            <person name="Hess J."/>
            <person name="Varga T."/>
            <person name="Slot J."/>
            <person name="Riley R."/>
            <person name="Boka B."/>
            <person name="Rigling D."/>
            <person name="Barry K."/>
            <person name="Lee J."/>
            <person name="Mihaltcheva S."/>
            <person name="LaButti K."/>
            <person name="Lipzen A."/>
            <person name="Waldron R."/>
            <person name="Moloney N.M."/>
            <person name="Sperisen C."/>
            <person name="Kredics L."/>
            <person name="Vagvoelgyi C."/>
            <person name="Patrignani A."/>
            <person name="Fitzpatrick D."/>
            <person name="Nagy I."/>
            <person name="Doyle S."/>
            <person name="Anderson J.B."/>
            <person name="Grigoriev I.V."/>
            <person name="Gueldener U."/>
            <person name="Muensterkoetter M."/>
            <person name="Nagy L.G."/>
        </authorList>
    </citation>
    <scope>NUCLEOTIDE SEQUENCE [LARGE SCALE GENOMIC DNA]</scope>
    <source>
        <strain evidence="2">Ar21-2</strain>
    </source>
</reference>
<evidence type="ECO:0000313" key="1">
    <source>
        <dbReference type="EMBL" id="PBK94541.1"/>
    </source>
</evidence>
<protein>
    <submittedName>
        <fullName evidence="1">Uncharacterized protein</fullName>
    </submittedName>
</protein>
<organism evidence="1 2">
    <name type="scientific">Armillaria gallica</name>
    <name type="common">Bulbous honey fungus</name>
    <name type="synonym">Armillaria bulbosa</name>
    <dbReference type="NCBI Taxonomy" id="47427"/>
    <lineage>
        <taxon>Eukaryota</taxon>
        <taxon>Fungi</taxon>
        <taxon>Dikarya</taxon>
        <taxon>Basidiomycota</taxon>
        <taxon>Agaricomycotina</taxon>
        <taxon>Agaricomycetes</taxon>
        <taxon>Agaricomycetidae</taxon>
        <taxon>Agaricales</taxon>
        <taxon>Marasmiineae</taxon>
        <taxon>Physalacriaceae</taxon>
        <taxon>Armillaria</taxon>
    </lineage>
</organism>
<gene>
    <name evidence="1" type="ORF">ARMGADRAFT_93227</name>
</gene>
<keyword evidence="2" id="KW-1185">Reference proteome</keyword>